<evidence type="ECO:0000256" key="6">
    <source>
        <dbReference type="RuleBase" id="RU003903"/>
    </source>
</evidence>
<comment type="catalytic activity">
    <reaction evidence="4 6">
        <text>L-proline + NADP(+) = (S)-1-pyrroline-5-carboxylate + NADPH + 2 H(+)</text>
        <dbReference type="Rhea" id="RHEA:14109"/>
        <dbReference type="ChEBI" id="CHEBI:15378"/>
        <dbReference type="ChEBI" id="CHEBI:17388"/>
        <dbReference type="ChEBI" id="CHEBI:57783"/>
        <dbReference type="ChEBI" id="CHEBI:58349"/>
        <dbReference type="ChEBI" id="CHEBI:60039"/>
        <dbReference type="EC" id="1.5.1.2"/>
    </reaction>
</comment>
<comment type="similarity">
    <text evidence="1 4 6">Belongs to the pyrroline-5-carboxylate reductase family.</text>
</comment>
<dbReference type="PANTHER" id="PTHR11645:SF0">
    <property type="entry name" value="PYRROLINE-5-CARBOXYLATE REDUCTASE 3"/>
    <property type="match status" value="1"/>
</dbReference>
<evidence type="ECO:0000256" key="5">
    <source>
        <dbReference type="NCBIfam" id="TIGR00112"/>
    </source>
</evidence>
<sequence length="273" mass="28832">MEQKKITFIGAGNMASSLIGGLLQDGYDKTCLLASDPSDENRSKMQQQFAIGTQTNNAEAVTWADVIVLAVKPQIMAAVCQDIVDQGVDLAGKLFVSIAAGISVSRLQGILGNVPVVRTMPNTPALLQLGMTGLFASTQVSDSDKTFAGDLMAAVGKTVWVEDEAQINGIIAASGSAPAYFFLFMEAMEQTAIEMGFTPEQARLLVQQSALGSAQMVVQNPDLDLATLRTNVTSKGGTTAEAVRTFNEQGLADTVKQAMTAAAERGAQMEQLF</sequence>
<keyword evidence="4 6" id="KW-0028">Amino-acid biosynthesis</keyword>
<dbReference type="InterPro" id="IPR053790">
    <property type="entry name" value="P5CR-like_CS"/>
</dbReference>
<protein>
    <recommendedName>
        <fullName evidence="4 5">Pyrroline-5-carboxylate reductase</fullName>
        <shortName evidence="4">P5C reductase</shortName>
        <shortName evidence="4">P5CR</shortName>
        <ecNumber evidence="4 5">1.5.1.2</ecNumber>
    </recommendedName>
    <alternativeName>
        <fullName evidence="4">PCA reductase</fullName>
    </alternativeName>
</protein>
<keyword evidence="10" id="KW-1185">Reference proteome</keyword>
<dbReference type="Pfam" id="PF03807">
    <property type="entry name" value="F420_oxidored"/>
    <property type="match status" value="1"/>
</dbReference>
<dbReference type="Pfam" id="PF14748">
    <property type="entry name" value="P5CR_dimer"/>
    <property type="match status" value="1"/>
</dbReference>
<feature type="domain" description="Pyrroline-5-carboxylate reductase dimerisation" evidence="8">
    <location>
        <begin position="164"/>
        <end position="269"/>
    </location>
</feature>
<keyword evidence="3 4" id="KW-0560">Oxidoreductase</keyword>
<dbReference type="InterPro" id="IPR008927">
    <property type="entry name" value="6-PGluconate_DH-like_C_sf"/>
</dbReference>
<evidence type="ECO:0000259" key="8">
    <source>
        <dbReference type="Pfam" id="PF14748"/>
    </source>
</evidence>
<evidence type="ECO:0000256" key="1">
    <source>
        <dbReference type="ARBA" id="ARBA00005525"/>
    </source>
</evidence>
<dbReference type="InterPro" id="IPR000304">
    <property type="entry name" value="Pyrroline-COOH_reductase"/>
</dbReference>
<dbReference type="NCBIfam" id="TIGR00112">
    <property type="entry name" value="proC"/>
    <property type="match status" value="1"/>
</dbReference>
<evidence type="ECO:0000256" key="2">
    <source>
        <dbReference type="ARBA" id="ARBA00022857"/>
    </source>
</evidence>
<dbReference type="PANTHER" id="PTHR11645">
    <property type="entry name" value="PYRROLINE-5-CARBOXYLATE REDUCTASE"/>
    <property type="match status" value="1"/>
</dbReference>
<dbReference type="InterPro" id="IPR028939">
    <property type="entry name" value="P5C_Rdtase_cat_N"/>
</dbReference>
<dbReference type="EMBL" id="JAIMJA010000017">
    <property type="protein sequence ID" value="MCE2596271.1"/>
    <property type="molecule type" value="Genomic_DNA"/>
</dbReference>
<reference evidence="9 10" key="1">
    <citation type="journal article" date="2022" name="Environ. Microbiol. Rep.">
        <title>Eco-phylogenetic analyses reveal divergent evolution of vitamin B12 metabolism in the marine bacterial family 'Psychromonadaceae'.</title>
        <authorList>
            <person name="Jin X."/>
            <person name="Yang Y."/>
            <person name="Cao H."/>
            <person name="Gao B."/>
            <person name="Zhao Z."/>
        </authorList>
    </citation>
    <scope>NUCLEOTIDE SEQUENCE [LARGE SCALE GENOMIC DNA]</scope>
    <source>
        <strain evidence="9 10">MKS20</strain>
    </source>
</reference>
<dbReference type="InterPro" id="IPR036291">
    <property type="entry name" value="NAD(P)-bd_dom_sf"/>
</dbReference>
<evidence type="ECO:0000259" key="7">
    <source>
        <dbReference type="Pfam" id="PF03807"/>
    </source>
</evidence>
<dbReference type="Gene3D" id="3.40.50.720">
    <property type="entry name" value="NAD(P)-binding Rossmann-like Domain"/>
    <property type="match status" value="1"/>
</dbReference>
<evidence type="ECO:0000313" key="10">
    <source>
        <dbReference type="Proteomes" id="UP001201273"/>
    </source>
</evidence>
<evidence type="ECO:0000313" key="9">
    <source>
        <dbReference type="EMBL" id="MCE2596271.1"/>
    </source>
</evidence>
<keyword evidence="4 6" id="KW-0641">Proline biosynthesis</keyword>
<comment type="catalytic activity">
    <reaction evidence="4">
        <text>L-proline + NAD(+) = (S)-1-pyrroline-5-carboxylate + NADH + 2 H(+)</text>
        <dbReference type="Rhea" id="RHEA:14105"/>
        <dbReference type="ChEBI" id="CHEBI:15378"/>
        <dbReference type="ChEBI" id="CHEBI:17388"/>
        <dbReference type="ChEBI" id="CHEBI:57540"/>
        <dbReference type="ChEBI" id="CHEBI:57945"/>
        <dbReference type="ChEBI" id="CHEBI:60039"/>
        <dbReference type="EC" id="1.5.1.2"/>
    </reaction>
</comment>
<accession>A0ABS8WEV6</accession>
<dbReference type="SUPFAM" id="SSF48179">
    <property type="entry name" value="6-phosphogluconate dehydrogenase C-terminal domain-like"/>
    <property type="match status" value="1"/>
</dbReference>
<gene>
    <name evidence="4 9" type="primary">proC</name>
    <name evidence="9" type="ORF">K6Y31_15820</name>
</gene>
<evidence type="ECO:0000256" key="4">
    <source>
        <dbReference type="HAMAP-Rule" id="MF_01925"/>
    </source>
</evidence>
<dbReference type="SUPFAM" id="SSF51735">
    <property type="entry name" value="NAD(P)-binding Rossmann-fold domains"/>
    <property type="match status" value="1"/>
</dbReference>
<keyword evidence="4" id="KW-0963">Cytoplasm</keyword>
<comment type="function">
    <text evidence="4">Catalyzes the reduction of 1-pyrroline-5-carboxylate (PCA) to L-proline.</text>
</comment>
<dbReference type="PIRSF" id="PIRSF000193">
    <property type="entry name" value="Pyrrol-5-carb_rd"/>
    <property type="match status" value="1"/>
</dbReference>
<comment type="caution">
    <text evidence="9">The sequence shown here is derived from an EMBL/GenBank/DDBJ whole genome shotgun (WGS) entry which is preliminary data.</text>
</comment>
<dbReference type="InterPro" id="IPR029036">
    <property type="entry name" value="P5CR_dimer"/>
</dbReference>
<comment type="pathway">
    <text evidence="4 6">Amino-acid biosynthesis; L-proline biosynthesis; L-proline from L-glutamate 5-semialdehyde: step 1/1.</text>
</comment>
<dbReference type="PROSITE" id="PS00521">
    <property type="entry name" value="P5CR"/>
    <property type="match status" value="1"/>
</dbReference>
<name>A0ABS8WEV6_9GAMM</name>
<evidence type="ECO:0000256" key="3">
    <source>
        <dbReference type="ARBA" id="ARBA00023002"/>
    </source>
</evidence>
<keyword evidence="2 4" id="KW-0521">NADP</keyword>
<dbReference type="Gene3D" id="1.10.3730.10">
    <property type="entry name" value="ProC C-terminal domain-like"/>
    <property type="match status" value="1"/>
</dbReference>
<dbReference type="HAMAP" id="MF_01925">
    <property type="entry name" value="P5C_reductase"/>
    <property type="match status" value="1"/>
</dbReference>
<dbReference type="Proteomes" id="UP001201273">
    <property type="component" value="Unassembled WGS sequence"/>
</dbReference>
<feature type="domain" description="Pyrroline-5-carboxylate reductase catalytic N-terminal" evidence="7">
    <location>
        <begin position="5"/>
        <end position="101"/>
    </location>
</feature>
<proteinExistence type="inferred from homology"/>
<organism evidence="9 10">
    <name type="scientific">Motilimonas cestriensis</name>
    <dbReference type="NCBI Taxonomy" id="2742685"/>
    <lineage>
        <taxon>Bacteria</taxon>
        <taxon>Pseudomonadati</taxon>
        <taxon>Pseudomonadota</taxon>
        <taxon>Gammaproteobacteria</taxon>
        <taxon>Alteromonadales</taxon>
        <taxon>Alteromonadales genera incertae sedis</taxon>
        <taxon>Motilimonas</taxon>
    </lineage>
</organism>
<dbReference type="RefSeq" id="WP_233053916.1">
    <property type="nucleotide sequence ID" value="NZ_JAIMJA010000017.1"/>
</dbReference>
<dbReference type="EC" id="1.5.1.2" evidence="4 5"/>
<comment type="subcellular location">
    <subcellularLocation>
        <location evidence="4">Cytoplasm</location>
    </subcellularLocation>
</comment>
<dbReference type="GO" id="GO:0004735">
    <property type="term" value="F:pyrroline-5-carboxylate reductase activity"/>
    <property type="evidence" value="ECO:0007669"/>
    <property type="project" value="UniProtKB-EC"/>
</dbReference>